<evidence type="ECO:0000256" key="4">
    <source>
        <dbReference type="RuleBase" id="RU003690"/>
    </source>
</evidence>
<dbReference type="EMBL" id="CAWUPB010001157">
    <property type="protein sequence ID" value="CAK7339250.1"/>
    <property type="molecule type" value="Genomic_DNA"/>
</dbReference>
<dbReference type="SUPFAM" id="SSF51445">
    <property type="entry name" value="(Trans)glycosidases"/>
    <property type="match status" value="1"/>
</dbReference>
<reference evidence="5 6" key="1">
    <citation type="submission" date="2024-01" db="EMBL/GenBank/DDBJ databases">
        <authorList>
            <person name="Waweru B."/>
        </authorList>
    </citation>
    <scope>NUCLEOTIDE SEQUENCE [LARGE SCALE GENOMIC DNA]</scope>
</reference>
<protein>
    <recommendedName>
        <fullName evidence="7">Beta-glucosidase</fullName>
    </recommendedName>
</protein>
<sequence>MGLDSYRFSISWPRILPKGKLSGGVNKAGIKYYNNLINELLANGIKPFVTLFHWDVPQALDTEYGSFLSPKIATQKGIIGITIACHWFVPHSNTPEDKGAAKRSLDFLYGWFMDPVVYGQYPNSMRAIVGRRLPKFTKEESAFIKGTYDFIGVNYYTTFYAINLPKSNITNPSYTTDSLATLTSDRNGVLIGPQAGSPWLHVYPKGFREVLLYTKFKYNNPVIYITENGD</sequence>
<dbReference type="PANTHER" id="PTHR10353">
    <property type="entry name" value="GLYCOSYL HYDROLASE"/>
    <property type="match status" value="1"/>
</dbReference>
<comment type="caution">
    <text evidence="5">The sequence shown here is derived from an EMBL/GenBank/DDBJ whole genome shotgun (WGS) entry which is preliminary data.</text>
</comment>
<organism evidence="5 6">
    <name type="scientific">Dovyalis caffra</name>
    <dbReference type="NCBI Taxonomy" id="77055"/>
    <lineage>
        <taxon>Eukaryota</taxon>
        <taxon>Viridiplantae</taxon>
        <taxon>Streptophyta</taxon>
        <taxon>Embryophyta</taxon>
        <taxon>Tracheophyta</taxon>
        <taxon>Spermatophyta</taxon>
        <taxon>Magnoliopsida</taxon>
        <taxon>eudicotyledons</taxon>
        <taxon>Gunneridae</taxon>
        <taxon>Pentapetalae</taxon>
        <taxon>rosids</taxon>
        <taxon>fabids</taxon>
        <taxon>Malpighiales</taxon>
        <taxon>Salicaceae</taxon>
        <taxon>Flacourtieae</taxon>
        <taxon>Dovyalis</taxon>
    </lineage>
</organism>
<keyword evidence="2" id="KW-0378">Hydrolase</keyword>
<dbReference type="PANTHER" id="PTHR10353:SF137">
    <property type="entry name" value="MYROSINASE 3-RELATED"/>
    <property type="match status" value="1"/>
</dbReference>
<evidence type="ECO:0000256" key="3">
    <source>
        <dbReference type="ARBA" id="ARBA00023295"/>
    </source>
</evidence>
<evidence type="ECO:0000313" key="6">
    <source>
        <dbReference type="Proteomes" id="UP001314170"/>
    </source>
</evidence>
<evidence type="ECO:0000256" key="1">
    <source>
        <dbReference type="ARBA" id="ARBA00010838"/>
    </source>
</evidence>
<keyword evidence="3" id="KW-0326">Glycosidase</keyword>
<keyword evidence="6" id="KW-1185">Reference proteome</keyword>
<name>A0AAV1RTT4_9ROSI</name>
<dbReference type="InterPro" id="IPR001360">
    <property type="entry name" value="Glyco_hydro_1"/>
</dbReference>
<dbReference type="InterPro" id="IPR017853">
    <property type="entry name" value="GH"/>
</dbReference>
<dbReference type="PRINTS" id="PR00131">
    <property type="entry name" value="GLHYDRLASE1"/>
</dbReference>
<dbReference type="Gene3D" id="3.20.20.80">
    <property type="entry name" value="Glycosidases"/>
    <property type="match status" value="2"/>
</dbReference>
<dbReference type="GO" id="GO:0005975">
    <property type="term" value="P:carbohydrate metabolic process"/>
    <property type="evidence" value="ECO:0007669"/>
    <property type="project" value="InterPro"/>
</dbReference>
<dbReference type="Proteomes" id="UP001314170">
    <property type="component" value="Unassembled WGS sequence"/>
</dbReference>
<accession>A0AAV1RTT4</accession>
<dbReference type="Pfam" id="PF00232">
    <property type="entry name" value="Glyco_hydro_1"/>
    <property type="match status" value="2"/>
</dbReference>
<evidence type="ECO:0000313" key="5">
    <source>
        <dbReference type="EMBL" id="CAK7339250.1"/>
    </source>
</evidence>
<proteinExistence type="inferred from homology"/>
<dbReference type="AlphaFoldDB" id="A0AAV1RTT4"/>
<gene>
    <name evidence="5" type="ORF">DCAF_LOCUS14300</name>
</gene>
<comment type="similarity">
    <text evidence="1 4">Belongs to the glycosyl hydrolase 1 family.</text>
</comment>
<evidence type="ECO:0008006" key="7">
    <source>
        <dbReference type="Google" id="ProtNLM"/>
    </source>
</evidence>
<dbReference type="GO" id="GO:0008422">
    <property type="term" value="F:beta-glucosidase activity"/>
    <property type="evidence" value="ECO:0007669"/>
    <property type="project" value="TreeGrafter"/>
</dbReference>
<evidence type="ECO:0000256" key="2">
    <source>
        <dbReference type="ARBA" id="ARBA00022801"/>
    </source>
</evidence>